<sequence>MFTLCGIIGPWQILILGLFILLPLIVLIDILRNEFTGNNKLIWILVVLIFPFLGTLLYLIIGTKQKIKNQQL</sequence>
<comment type="subcellular location">
    <subcellularLocation>
        <location evidence="1">Cell membrane</location>
        <topology evidence="1">Multi-pass membrane protein</topology>
    </subcellularLocation>
</comment>
<feature type="transmembrane region" description="Helical" evidence="6">
    <location>
        <begin position="40"/>
        <end position="61"/>
    </location>
</feature>
<protein>
    <submittedName>
        <fullName evidence="8">PLDc_N domain-containing protein</fullName>
    </submittedName>
</protein>
<gene>
    <name evidence="8" type="ORF">ELS83_20640</name>
</gene>
<evidence type="ECO:0000256" key="4">
    <source>
        <dbReference type="ARBA" id="ARBA00022989"/>
    </source>
</evidence>
<evidence type="ECO:0000259" key="7">
    <source>
        <dbReference type="Pfam" id="PF13396"/>
    </source>
</evidence>
<dbReference type="InterPro" id="IPR027379">
    <property type="entry name" value="CLS_N"/>
</dbReference>
<keyword evidence="4 6" id="KW-1133">Transmembrane helix</keyword>
<keyword evidence="2" id="KW-1003">Cell membrane</keyword>
<feature type="transmembrane region" description="Helical" evidence="6">
    <location>
        <begin position="7"/>
        <end position="28"/>
    </location>
</feature>
<proteinExistence type="predicted"/>
<evidence type="ECO:0000313" key="8">
    <source>
        <dbReference type="EMBL" id="NOU62211.1"/>
    </source>
</evidence>
<evidence type="ECO:0000256" key="1">
    <source>
        <dbReference type="ARBA" id="ARBA00004651"/>
    </source>
</evidence>
<evidence type="ECO:0000256" key="3">
    <source>
        <dbReference type="ARBA" id="ARBA00022692"/>
    </source>
</evidence>
<accession>A0ABX1X1V8</accession>
<evidence type="ECO:0000313" key="9">
    <source>
        <dbReference type="Proteomes" id="UP000732105"/>
    </source>
</evidence>
<keyword evidence="9" id="KW-1185">Reference proteome</keyword>
<reference evidence="8 9" key="1">
    <citation type="submission" date="2018-12" db="EMBL/GenBank/DDBJ databases">
        <title>Marinifilum JC070 sp. nov., a marine bacterium isolated from Yongle Blue Hole in the South China Sea.</title>
        <authorList>
            <person name="Fu T."/>
        </authorList>
    </citation>
    <scope>NUCLEOTIDE SEQUENCE [LARGE SCALE GENOMIC DNA]</scope>
    <source>
        <strain evidence="8 9">JC070</strain>
    </source>
</reference>
<feature type="domain" description="Cardiolipin synthase N-terminal" evidence="7">
    <location>
        <begin position="23"/>
        <end position="62"/>
    </location>
</feature>
<dbReference type="EMBL" id="RZNH01000057">
    <property type="protein sequence ID" value="NOU62211.1"/>
    <property type="molecule type" value="Genomic_DNA"/>
</dbReference>
<keyword evidence="5 6" id="KW-0472">Membrane</keyword>
<dbReference type="RefSeq" id="WP_171597470.1">
    <property type="nucleotide sequence ID" value="NZ_RZNH01000057.1"/>
</dbReference>
<evidence type="ECO:0000256" key="2">
    <source>
        <dbReference type="ARBA" id="ARBA00022475"/>
    </source>
</evidence>
<evidence type="ECO:0000256" key="5">
    <source>
        <dbReference type="ARBA" id="ARBA00023136"/>
    </source>
</evidence>
<dbReference type="Proteomes" id="UP000732105">
    <property type="component" value="Unassembled WGS sequence"/>
</dbReference>
<comment type="caution">
    <text evidence="8">The sequence shown here is derived from an EMBL/GenBank/DDBJ whole genome shotgun (WGS) entry which is preliminary data.</text>
</comment>
<dbReference type="Pfam" id="PF13396">
    <property type="entry name" value="PLDc_N"/>
    <property type="match status" value="1"/>
</dbReference>
<evidence type="ECO:0000256" key="6">
    <source>
        <dbReference type="SAM" id="Phobius"/>
    </source>
</evidence>
<name>A0ABX1X1V8_9BACT</name>
<keyword evidence="3 6" id="KW-0812">Transmembrane</keyword>
<organism evidence="8 9">
    <name type="scientific">Marinifilum caeruleilacunae</name>
    <dbReference type="NCBI Taxonomy" id="2499076"/>
    <lineage>
        <taxon>Bacteria</taxon>
        <taxon>Pseudomonadati</taxon>
        <taxon>Bacteroidota</taxon>
        <taxon>Bacteroidia</taxon>
        <taxon>Marinilabiliales</taxon>
        <taxon>Marinifilaceae</taxon>
    </lineage>
</organism>